<protein>
    <submittedName>
        <fullName evidence="2">Uncharacterized protein</fullName>
    </submittedName>
</protein>
<evidence type="ECO:0000313" key="3">
    <source>
        <dbReference type="Proteomes" id="UP000246464"/>
    </source>
</evidence>
<reference evidence="2 3" key="1">
    <citation type="submission" date="2017-12" db="EMBL/GenBank/DDBJ databases">
        <title>Integrating genomic resources of turbot (Scophthalmus maximus) in depth evaluation of genetic and physical mapping variation across individuals.</title>
        <authorList>
            <person name="Martinez P."/>
        </authorList>
    </citation>
    <scope>NUCLEOTIDE SEQUENCE [LARGE SCALE GENOMIC DNA]</scope>
</reference>
<sequence length="124" mass="14314">MEREEPQASTRRANVTTETMRVDEPPDIYTAGDCADDAPTETMQLTGPEGEKLLSFFLRYLFDREFCRSNMSDLVRSFTVTGFVWWSPHGKKVVGLNLELRIHPEPAWLPPMGQRHAAWVNQRF</sequence>
<gene>
    <name evidence="2" type="ORF">SMAX5B_016318</name>
</gene>
<name>A0A2U9BLV7_SCOMX</name>
<dbReference type="EMBL" id="CP026249">
    <property type="protein sequence ID" value="AWP04770.1"/>
    <property type="molecule type" value="Genomic_DNA"/>
</dbReference>
<proteinExistence type="predicted"/>
<accession>A0A2U9BLV7</accession>
<feature type="compositionally biased region" description="Polar residues" evidence="1">
    <location>
        <begin position="7"/>
        <end position="19"/>
    </location>
</feature>
<feature type="region of interest" description="Disordered" evidence="1">
    <location>
        <begin position="1"/>
        <end position="35"/>
    </location>
</feature>
<dbReference type="AlphaFoldDB" id="A0A2U9BLV7"/>
<organism evidence="2 3">
    <name type="scientific">Scophthalmus maximus</name>
    <name type="common">Turbot</name>
    <name type="synonym">Psetta maxima</name>
    <dbReference type="NCBI Taxonomy" id="52904"/>
    <lineage>
        <taxon>Eukaryota</taxon>
        <taxon>Metazoa</taxon>
        <taxon>Chordata</taxon>
        <taxon>Craniata</taxon>
        <taxon>Vertebrata</taxon>
        <taxon>Euteleostomi</taxon>
        <taxon>Actinopterygii</taxon>
        <taxon>Neopterygii</taxon>
        <taxon>Teleostei</taxon>
        <taxon>Neoteleostei</taxon>
        <taxon>Acanthomorphata</taxon>
        <taxon>Carangaria</taxon>
        <taxon>Pleuronectiformes</taxon>
        <taxon>Pleuronectoidei</taxon>
        <taxon>Scophthalmidae</taxon>
        <taxon>Scophthalmus</taxon>
    </lineage>
</organism>
<dbReference type="Proteomes" id="UP000246464">
    <property type="component" value="Chromosome 7"/>
</dbReference>
<evidence type="ECO:0000256" key="1">
    <source>
        <dbReference type="SAM" id="MobiDB-lite"/>
    </source>
</evidence>
<evidence type="ECO:0000313" key="2">
    <source>
        <dbReference type="EMBL" id="AWP04770.1"/>
    </source>
</evidence>
<keyword evidence="3" id="KW-1185">Reference proteome</keyword>